<keyword evidence="4" id="KW-1185">Reference proteome</keyword>
<evidence type="ECO:0000313" key="4">
    <source>
        <dbReference type="Proteomes" id="UP001596972"/>
    </source>
</evidence>
<name>A0ABW3EJ59_9ACTN</name>
<keyword evidence="1" id="KW-0812">Transmembrane</keyword>
<feature type="transmembrane region" description="Helical" evidence="1">
    <location>
        <begin position="160"/>
        <end position="182"/>
    </location>
</feature>
<keyword evidence="1" id="KW-1133">Transmembrane helix</keyword>
<dbReference type="RefSeq" id="WP_378296387.1">
    <property type="nucleotide sequence ID" value="NZ_JBHTJA010000004.1"/>
</dbReference>
<feature type="transmembrane region" description="Helical" evidence="1">
    <location>
        <begin position="285"/>
        <end position="315"/>
    </location>
</feature>
<feature type="transmembrane region" description="Helical" evidence="1">
    <location>
        <begin position="126"/>
        <end position="148"/>
    </location>
</feature>
<feature type="transmembrane region" description="Helical" evidence="1">
    <location>
        <begin position="102"/>
        <end position="120"/>
    </location>
</feature>
<accession>A0ABW3EJ59</accession>
<comment type="caution">
    <text evidence="3">The sequence shown here is derived from an EMBL/GenBank/DDBJ whole genome shotgun (WGS) entry which is preliminary data.</text>
</comment>
<dbReference type="Pfam" id="PF01757">
    <property type="entry name" value="Acyl_transf_3"/>
    <property type="match status" value="1"/>
</dbReference>
<dbReference type="Proteomes" id="UP001596972">
    <property type="component" value="Unassembled WGS sequence"/>
</dbReference>
<organism evidence="3 4">
    <name type="scientific">Actinomadura sediminis</name>
    <dbReference type="NCBI Taxonomy" id="1038904"/>
    <lineage>
        <taxon>Bacteria</taxon>
        <taxon>Bacillati</taxon>
        <taxon>Actinomycetota</taxon>
        <taxon>Actinomycetes</taxon>
        <taxon>Streptosporangiales</taxon>
        <taxon>Thermomonosporaceae</taxon>
        <taxon>Actinomadura</taxon>
    </lineage>
</organism>
<keyword evidence="3" id="KW-0808">Transferase</keyword>
<dbReference type="InterPro" id="IPR002656">
    <property type="entry name" value="Acyl_transf_3_dom"/>
</dbReference>
<feature type="transmembrane region" description="Helical" evidence="1">
    <location>
        <begin position="218"/>
        <end position="236"/>
    </location>
</feature>
<feature type="transmembrane region" description="Helical" evidence="1">
    <location>
        <begin position="256"/>
        <end position="273"/>
    </location>
</feature>
<feature type="domain" description="Acyltransferase 3" evidence="2">
    <location>
        <begin position="17"/>
        <end position="350"/>
    </location>
</feature>
<dbReference type="EC" id="2.3.1.-" evidence="3"/>
<reference evidence="4" key="1">
    <citation type="journal article" date="2019" name="Int. J. Syst. Evol. Microbiol.">
        <title>The Global Catalogue of Microorganisms (GCM) 10K type strain sequencing project: providing services to taxonomists for standard genome sequencing and annotation.</title>
        <authorList>
            <consortium name="The Broad Institute Genomics Platform"/>
            <consortium name="The Broad Institute Genome Sequencing Center for Infectious Disease"/>
            <person name="Wu L."/>
            <person name="Ma J."/>
        </authorList>
    </citation>
    <scope>NUCLEOTIDE SEQUENCE [LARGE SCALE GENOMIC DNA]</scope>
    <source>
        <strain evidence="4">JCM 31202</strain>
    </source>
</reference>
<dbReference type="EMBL" id="JBHTJA010000004">
    <property type="protein sequence ID" value="MFD0899529.1"/>
    <property type="molecule type" value="Genomic_DNA"/>
</dbReference>
<protein>
    <submittedName>
        <fullName evidence="3">Acyltransferase</fullName>
        <ecNumber evidence="3">2.3.1.-</ecNumber>
    </submittedName>
</protein>
<evidence type="ECO:0000256" key="1">
    <source>
        <dbReference type="SAM" id="Phobius"/>
    </source>
</evidence>
<feature type="transmembrane region" description="Helical" evidence="1">
    <location>
        <begin position="335"/>
        <end position="355"/>
    </location>
</feature>
<gene>
    <name evidence="3" type="ORF">ACFQ11_03935</name>
</gene>
<feature type="transmembrane region" description="Helical" evidence="1">
    <location>
        <begin position="60"/>
        <end position="81"/>
    </location>
</feature>
<evidence type="ECO:0000313" key="3">
    <source>
        <dbReference type="EMBL" id="MFD0899529.1"/>
    </source>
</evidence>
<keyword evidence="3" id="KW-0012">Acyltransferase</keyword>
<feature type="transmembrane region" description="Helical" evidence="1">
    <location>
        <begin position="188"/>
        <end position="206"/>
    </location>
</feature>
<sequence length="426" mass="45530">MPGVRRLAERTPPRRDRWVDLVRAVAIVLVVLGHWLAVIVTYDDGLGGRHVLTALPWTRWLSWAFQVMPVFFLAGGFANAASLKPDRRAWLLARTDRLLRPTTVFLAVIAASAALARALGAPPGPVGTAVWLATVPLWFLAAYLPMVALTPLMHALHRRWGLAVPAVLAVLVGLGDAARLWADVPHGGTANYLLMWLAVHQLGFAWQDGRLPARAAPALLIAGLCGLVLLTTIGPYPVSMVAEPGADVQNTAPPTFALLCLAAAQTGLVLLLHDRGGRWLRRTRPWTAVVAVSTVILTLFLWHMTALVIAAAVLYPTGVFPQPPIGTGEWYALRVPWLACLLLVLAALLALFARAERPARPPRRRTPAALTVACLAGAQAGLIGIALAGPAFHSPAALPAWTLVTYLAAATVLHVLRRRAAADPAA</sequence>
<feature type="transmembrane region" description="Helical" evidence="1">
    <location>
        <begin position="367"/>
        <end position="392"/>
    </location>
</feature>
<dbReference type="GO" id="GO:0016746">
    <property type="term" value="F:acyltransferase activity"/>
    <property type="evidence" value="ECO:0007669"/>
    <property type="project" value="UniProtKB-KW"/>
</dbReference>
<feature type="transmembrane region" description="Helical" evidence="1">
    <location>
        <begin position="21"/>
        <end position="40"/>
    </location>
</feature>
<evidence type="ECO:0000259" key="2">
    <source>
        <dbReference type="Pfam" id="PF01757"/>
    </source>
</evidence>
<proteinExistence type="predicted"/>
<keyword evidence="1" id="KW-0472">Membrane</keyword>
<feature type="transmembrane region" description="Helical" evidence="1">
    <location>
        <begin position="398"/>
        <end position="416"/>
    </location>
</feature>